<reference evidence="1 2" key="1">
    <citation type="submission" date="2015-01" db="EMBL/GenBank/DDBJ databases">
        <title>Evolution of Trichinella species and genotypes.</title>
        <authorList>
            <person name="Korhonen P.K."/>
            <person name="Edoardo P."/>
            <person name="Giuseppe L.R."/>
            <person name="Gasser R.B."/>
        </authorList>
    </citation>
    <scope>NUCLEOTIDE SEQUENCE [LARGE SCALE GENOMIC DNA]</scope>
    <source>
        <strain evidence="1">ISS3</strain>
    </source>
</reference>
<evidence type="ECO:0000313" key="2">
    <source>
        <dbReference type="Proteomes" id="UP000054776"/>
    </source>
</evidence>
<protein>
    <submittedName>
        <fullName evidence="1">Uncharacterized protein</fullName>
    </submittedName>
</protein>
<dbReference type="InParanoid" id="A0A0V1B0N8"/>
<dbReference type="AlphaFoldDB" id="A0A0V1B0N8"/>
<dbReference type="Proteomes" id="UP000054776">
    <property type="component" value="Unassembled WGS sequence"/>
</dbReference>
<comment type="caution">
    <text evidence="1">The sequence shown here is derived from an EMBL/GenBank/DDBJ whole genome shotgun (WGS) entry which is preliminary data.</text>
</comment>
<sequence>MPNYGSCNACKPCQVVISFENVQDYKVIFTHTNAKSIFSIINAAHIPHAILTSCKDLFTDMIKQRSEEQLRIHKRKFYASLPYLDFTLESQKRISCLQWRIGEDGFSTLPFIPIGLIRVNSTIYVAPPELAYNPNVNRRERAAMPWPHTRTIEETMKPTTVDKFPSTDYGKIYGRFLLTISLLSMWLNFTLSHPRDSHYQPPSCAGIIDKLKILFTFCYEKQTSATRYKYCLSSCLHQLREIFRQHWIRYYDVEKRSIIFHQYMLMREQMVSNEKHSEIANHHIN</sequence>
<dbReference type="EMBL" id="JYDH01000137">
    <property type="protein sequence ID" value="KRY30599.1"/>
    <property type="molecule type" value="Genomic_DNA"/>
</dbReference>
<evidence type="ECO:0000313" key="1">
    <source>
        <dbReference type="EMBL" id="KRY30599.1"/>
    </source>
</evidence>
<organism evidence="1 2">
    <name type="scientific">Trichinella spiralis</name>
    <name type="common">Trichina worm</name>
    <dbReference type="NCBI Taxonomy" id="6334"/>
    <lineage>
        <taxon>Eukaryota</taxon>
        <taxon>Metazoa</taxon>
        <taxon>Ecdysozoa</taxon>
        <taxon>Nematoda</taxon>
        <taxon>Enoplea</taxon>
        <taxon>Dorylaimia</taxon>
        <taxon>Trichinellida</taxon>
        <taxon>Trichinellidae</taxon>
        <taxon>Trichinella</taxon>
    </lineage>
</organism>
<proteinExistence type="predicted"/>
<keyword evidence="2" id="KW-1185">Reference proteome</keyword>
<accession>A0A0V1B0N8</accession>
<name>A0A0V1B0N8_TRISP</name>
<gene>
    <name evidence="1" type="ORF">T01_9960</name>
</gene>